<accession>A0A9J7CRW2</accession>
<dbReference type="RefSeq" id="XP_005182609.2">
    <property type="nucleotide sequence ID" value="XM_005182552.4"/>
</dbReference>
<organism evidence="2 3">
    <name type="scientific">Musca domestica</name>
    <name type="common">House fly</name>
    <dbReference type="NCBI Taxonomy" id="7370"/>
    <lineage>
        <taxon>Eukaryota</taxon>
        <taxon>Metazoa</taxon>
        <taxon>Ecdysozoa</taxon>
        <taxon>Arthropoda</taxon>
        <taxon>Hexapoda</taxon>
        <taxon>Insecta</taxon>
        <taxon>Pterygota</taxon>
        <taxon>Neoptera</taxon>
        <taxon>Endopterygota</taxon>
        <taxon>Diptera</taxon>
        <taxon>Brachycera</taxon>
        <taxon>Muscomorpha</taxon>
        <taxon>Muscoidea</taxon>
        <taxon>Muscidae</taxon>
        <taxon>Musca</taxon>
    </lineage>
</organism>
<feature type="compositionally biased region" description="Basic residues" evidence="1">
    <location>
        <begin position="636"/>
        <end position="654"/>
    </location>
</feature>
<feature type="compositionally biased region" description="Low complexity" evidence="1">
    <location>
        <begin position="660"/>
        <end position="671"/>
    </location>
</feature>
<feature type="region of interest" description="Disordered" evidence="1">
    <location>
        <begin position="552"/>
        <end position="726"/>
    </location>
</feature>
<gene>
    <name evidence="3" type="primary">LOC101895548</name>
    <name evidence="4" type="synonym">LOC131803179</name>
</gene>
<feature type="compositionally biased region" description="Polar residues" evidence="1">
    <location>
        <begin position="107"/>
        <end position="118"/>
    </location>
</feature>
<dbReference type="GeneID" id="101895548"/>
<feature type="compositionally biased region" description="Polar residues" evidence="1">
    <location>
        <begin position="44"/>
        <end position="54"/>
    </location>
</feature>
<feature type="compositionally biased region" description="Polar residues" evidence="1">
    <location>
        <begin position="362"/>
        <end position="374"/>
    </location>
</feature>
<evidence type="ECO:0000313" key="3">
    <source>
        <dbReference type="RefSeq" id="XP_005182609.2"/>
    </source>
</evidence>
<dbReference type="VEuPathDB" id="VectorBase:MDOMA2_016055"/>
<dbReference type="PANTHER" id="PTHR31518">
    <property type="entry name" value="ARGININE/SERINE-RICH PROTEIN PNISR"/>
    <property type="match status" value="1"/>
</dbReference>
<feature type="compositionally biased region" description="Acidic residues" evidence="1">
    <location>
        <begin position="59"/>
        <end position="69"/>
    </location>
</feature>
<keyword evidence="2" id="KW-1185">Reference proteome</keyword>
<dbReference type="STRING" id="7370.A0A1I8N920"/>
<feature type="region of interest" description="Disordered" evidence="1">
    <location>
        <begin position="350"/>
        <end position="377"/>
    </location>
</feature>
<evidence type="ECO:0000313" key="4">
    <source>
        <dbReference type="RefSeq" id="XP_058980246.1"/>
    </source>
</evidence>
<proteinExistence type="predicted"/>
<feature type="compositionally biased region" description="Basic residues" evidence="1">
    <location>
        <begin position="595"/>
        <end position="609"/>
    </location>
</feature>
<feature type="compositionally biased region" description="Basic and acidic residues" evidence="1">
    <location>
        <begin position="231"/>
        <end position="244"/>
    </location>
</feature>
<feature type="compositionally biased region" description="Low complexity" evidence="1">
    <location>
        <begin position="717"/>
        <end position="726"/>
    </location>
</feature>
<feature type="compositionally biased region" description="Polar residues" evidence="1">
    <location>
        <begin position="552"/>
        <end position="563"/>
    </location>
</feature>
<reference evidence="3 4" key="1">
    <citation type="submission" date="2025-05" db="UniProtKB">
        <authorList>
            <consortium name="RefSeq"/>
        </authorList>
    </citation>
    <scope>IDENTIFICATION</scope>
    <source>
        <strain evidence="3 4">Aabys</strain>
        <tissue evidence="3 4">Whole body</tissue>
    </source>
</reference>
<sequence>MNGPYQFINQAAVTSAMASGQNIDWASLAQQWIKMRDSALISGNETNAFSTPTTRYEEEKGEADMDMDEDDQIEKTSAPKYISDSIMQQSVETGSTAPWYMDKTNRTDTVGTDPETASQNQWDKWNKQHTSKQAHQNIQNRRQVNQTVHIPSLLKMNVPHPNEIRCLSDPSSDSNNASNIMDAAKRKGLPAWIREGLEKMEREKQKQQGKYQITENEKFPTGGTAFAKPTSSKESETNELKEMGNEYDEQDDTVPSSDVIEKDLNEDLLKEDIDESEVSPERYEQRLEKMMIVVRQTLTELLLEVTNEEISKLANETLKNYKLKASSAQVVHNSALSDITGKLGLAVYGHSSSDDSSDDDNVSTLKNGISSGGNDSEEDIKASLRLKKRSFQKIATEIEERVSAAAFREAEKLKQCTQNDEANEISRKTFGVETNVCLENSKMVTNEPEPGSSSKIVGNIIDESGEATETKLQSINGKRHRDRGTIKERTTRFSDNRDNKYLTIATTSTCITEAQSTPTLCNITTSQVAANQGLALYNINTLVPKHNYPSIVANNMKNTTSTVTGGGRNKRNTDPDHESEHIDKYSKKKYYSDKKRTRSLSRSRSRSRSRSSSSSSTSATSSESSITDSSEDSSRSHSRRSHSGRSSSKKRIHRDQRSESYYSSYGKNRSSYSRRRYDTDSDDEDESYKNRRKASSRYYSTSHSSRNHRETTRPRSKSSYSSSRRH</sequence>
<evidence type="ECO:0000313" key="2">
    <source>
        <dbReference type="Proteomes" id="UP001652621"/>
    </source>
</evidence>
<dbReference type="RefSeq" id="XP_058980246.1">
    <property type="nucleotide sequence ID" value="XM_059124263.1"/>
</dbReference>
<feature type="compositionally biased region" description="Low complexity" evidence="1">
    <location>
        <begin position="610"/>
        <end position="628"/>
    </location>
</feature>
<evidence type="ECO:0000256" key="1">
    <source>
        <dbReference type="SAM" id="MobiDB-lite"/>
    </source>
</evidence>
<dbReference type="VEuPathDB" id="VectorBase:MDOA012826"/>
<feature type="region of interest" description="Disordered" evidence="1">
    <location>
        <begin position="216"/>
        <end position="257"/>
    </location>
</feature>
<feature type="region of interest" description="Disordered" evidence="1">
    <location>
        <begin position="98"/>
        <end position="118"/>
    </location>
</feature>
<name>A0A9J7CRW2_MUSDO</name>
<dbReference type="OrthoDB" id="10065820at2759"/>
<dbReference type="eggNOG" id="ENOG502QUV0">
    <property type="taxonomic scope" value="Eukaryota"/>
</dbReference>
<feature type="compositionally biased region" description="Basic and acidic residues" evidence="1">
    <location>
        <begin position="571"/>
        <end position="594"/>
    </location>
</feature>
<protein>
    <submittedName>
        <fullName evidence="3 4">Arginine/serine-rich protein PNISR</fullName>
    </submittedName>
</protein>
<dbReference type="Pfam" id="PF15996">
    <property type="entry name" value="PNISR"/>
    <property type="match status" value="1"/>
</dbReference>
<dbReference type="InterPro" id="IPR031937">
    <property type="entry name" value="PNISR"/>
</dbReference>
<dbReference type="Proteomes" id="UP001652621">
    <property type="component" value="Unplaced"/>
</dbReference>
<feature type="region of interest" description="Disordered" evidence="1">
    <location>
        <begin position="44"/>
        <end position="69"/>
    </location>
</feature>